<feature type="region of interest" description="Disordered" evidence="1">
    <location>
        <begin position="661"/>
        <end position="685"/>
    </location>
</feature>
<keyword evidence="2" id="KW-0472">Membrane</keyword>
<protein>
    <submittedName>
        <fullName evidence="3">Uncharacterized protein</fullName>
    </submittedName>
</protein>
<dbReference type="GeneID" id="64406336"/>
<evidence type="ECO:0000256" key="1">
    <source>
        <dbReference type="SAM" id="MobiDB-lite"/>
    </source>
</evidence>
<proteinExistence type="predicted"/>
<feature type="region of interest" description="Disordered" evidence="1">
    <location>
        <begin position="261"/>
        <end position="315"/>
    </location>
</feature>
<keyword evidence="2" id="KW-0812">Transmembrane</keyword>
<evidence type="ECO:0000256" key="2">
    <source>
        <dbReference type="SAM" id="Phobius"/>
    </source>
</evidence>
<accession>A0A3S4U4M1</accession>
<dbReference type="AlphaFoldDB" id="A0A3S4U4M1"/>
<dbReference type="EMBL" id="LR134406">
    <property type="protein sequence ID" value="VEH69582.1"/>
    <property type="molecule type" value="Genomic_DNA"/>
</dbReference>
<evidence type="ECO:0000313" key="4">
    <source>
        <dbReference type="Proteomes" id="UP000273044"/>
    </source>
</evidence>
<evidence type="ECO:0000313" key="3">
    <source>
        <dbReference type="EMBL" id="VEH69582.1"/>
    </source>
</evidence>
<feature type="region of interest" description="Disordered" evidence="1">
    <location>
        <begin position="91"/>
        <end position="114"/>
    </location>
</feature>
<gene>
    <name evidence="3" type="ORF">NCTC12967_00855</name>
</gene>
<feature type="transmembrane region" description="Helical" evidence="2">
    <location>
        <begin position="461"/>
        <end position="477"/>
    </location>
</feature>
<dbReference type="RefSeq" id="WP_061787790.1">
    <property type="nucleotide sequence ID" value="NZ_LR134406.1"/>
</dbReference>
<sequence>MSKPRRPEDGEDVRRRLLLFLAATDGLSPREIADALERTAAGEYGTAVEAICSGLHENNSRISGGESENLTNLVLTLGLPEACSNRVIEQTDAKLPPPPRAGFNEPGSASENVEDVDSLAASVLESSGRSRRRLTGSRRSEKSRNGRPAIYVVEARVGGIDAQAFVDEHDSVVVSANHSAGRDNFEDRILRRLLINAAQVPQLPQSDFVNVIQLVGRRQWAAALTVLCTQVHERRLPFDWRRTKAVIEAGEILGIDVRGLLAPGKRGGPGGPRRSAAAPDPPPPGPQSHQPSGRGDGESPADSPPMPFRDVGEPRLEPPNRIAVVCVELLLLESERIERPDLQPVLTEARTMLTEDRWDVASECVKEVARQSAVPSSRNGGFTQACESLADALHPGNQKEREQRLRGLWFKLTHSWRRENDFLPRGKEDRGKVTWINKFAASACLFGALLVSLIVPASHCWIPLPFFLIGCGFSLLLRKLRVHVLVILGVVFLLAILAFKVTEPMPRIVQSTGVFPWLLGALAATAMSQREGGVSDWKRPHGSEAFTCLWARHRGDDVFEFFVVNGKQNHYNHRIIMNWKKATESFLSSGLSSSLRRETRARSMRSSDPAHHWVQCYARLVNPRRIGQEIVTPRSWAEVVATTFGMRREVVDEFFEWVPSPTSPPGHDGSDGASLSIDDVPFYGS</sequence>
<organism evidence="3 4">
    <name type="scientific">Arachnia propionica</name>
    <dbReference type="NCBI Taxonomy" id="1750"/>
    <lineage>
        <taxon>Bacteria</taxon>
        <taxon>Bacillati</taxon>
        <taxon>Actinomycetota</taxon>
        <taxon>Actinomycetes</taxon>
        <taxon>Propionibacteriales</taxon>
        <taxon>Propionibacteriaceae</taxon>
        <taxon>Arachnia</taxon>
    </lineage>
</organism>
<reference evidence="3 4" key="1">
    <citation type="submission" date="2018-12" db="EMBL/GenBank/DDBJ databases">
        <authorList>
            <consortium name="Pathogen Informatics"/>
        </authorList>
    </citation>
    <scope>NUCLEOTIDE SEQUENCE [LARGE SCALE GENOMIC DNA]</scope>
    <source>
        <strain evidence="3 4">NCTC12967</strain>
    </source>
</reference>
<name>A0A3S4U4M1_9ACTN</name>
<keyword evidence="4" id="KW-1185">Reference proteome</keyword>
<feature type="transmembrane region" description="Helical" evidence="2">
    <location>
        <begin position="484"/>
        <end position="502"/>
    </location>
</feature>
<keyword evidence="2" id="KW-1133">Transmembrane helix</keyword>
<dbReference type="Proteomes" id="UP000273044">
    <property type="component" value="Chromosome"/>
</dbReference>